<proteinExistence type="predicted"/>
<sequence length="508" mass="56611">MKRLTGLIIILAVLILGGYYGMGVLTERTIRKNIEVIDQSNGLYAEIEKYHRGLFTSEAQIKWRLHIPERVVKDENGQPKALPAQDYNMEMPLTIHHGPIIYTNNKLRFGLGYGEAVFPFPQQYLEQFDAQFTKESVKPHLNLSIFVNYLNESTVDFKVPNFKLIAKDGTSNFEWQGMDSSTTMSSGMGKVAGKIVLNGLTATKEDTRVVLSKVSSDYDLHETPAGLYLGDANFNLPSFDIFVKNEKLFSLNEFAIKSDSDIEQHLFNTHFNLALKSVLANGQNYGPGELDVSLRNLDADVLAKINQQSTAMQNGNDMERQQAMLALLPEIPKLFNKGAEFEISKLSFRIPQGQIEGTLYVTLPKGENANPFEMMQKIQGKAKLQVPAEAVKAIMKQSVLQQIAKKPDLQQTLIQQLQTNQTTPDQTNQAQGQANQPAAQPKQTPGQATQTPPSNEQLAEMQTNKQITALQQSGLVTVQGTNYIIEVSLDQGKFTVNGKPYDASMMKF</sequence>
<evidence type="ECO:0000313" key="3">
    <source>
        <dbReference type="Proteomes" id="UP000255297"/>
    </source>
</evidence>
<evidence type="ECO:0000313" key="2">
    <source>
        <dbReference type="EMBL" id="STY28167.1"/>
    </source>
</evidence>
<accession>A0A378LNB2</accession>
<feature type="region of interest" description="Disordered" evidence="1">
    <location>
        <begin position="419"/>
        <end position="457"/>
    </location>
</feature>
<dbReference type="EMBL" id="UGPB01000001">
    <property type="protein sequence ID" value="STY28167.1"/>
    <property type="molecule type" value="Genomic_DNA"/>
</dbReference>
<name>A0A378LNB2_9GAMM</name>
<dbReference type="AlphaFoldDB" id="A0A378LNB2"/>
<protein>
    <submittedName>
        <fullName evidence="2">Putative membrane protein YdgA-like protein</fullName>
    </submittedName>
</protein>
<dbReference type="RefSeq" id="WP_031563061.1">
    <property type="nucleotide sequence ID" value="NZ_CAAAIS010000002.1"/>
</dbReference>
<dbReference type="STRING" id="1122170.GCA_000701265_02341"/>
<dbReference type="InterPro" id="IPR010352">
    <property type="entry name" value="DUF945"/>
</dbReference>
<keyword evidence="3" id="KW-1185">Reference proteome</keyword>
<dbReference type="OrthoDB" id="6222832at2"/>
<evidence type="ECO:0000256" key="1">
    <source>
        <dbReference type="SAM" id="MobiDB-lite"/>
    </source>
</evidence>
<organism evidence="2 3">
    <name type="scientific">Legionella wadsworthii</name>
    <dbReference type="NCBI Taxonomy" id="28088"/>
    <lineage>
        <taxon>Bacteria</taxon>
        <taxon>Pseudomonadati</taxon>
        <taxon>Pseudomonadota</taxon>
        <taxon>Gammaproteobacteria</taxon>
        <taxon>Legionellales</taxon>
        <taxon>Legionellaceae</taxon>
        <taxon>Legionella</taxon>
    </lineage>
</organism>
<dbReference type="Proteomes" id="UP000255297">
    <property type="component" value="Unassembled WGS sequence"/>
</dbReference>
<gene>
    <name evidence="2" type="ORF">NCTC11532_00336</name>
</gene>
<feature type="compositionally biased region" description="Low complexity" evidence="1">
    <location>
        <begin position="419"/>
        <end position="445"/>
    </location>
</feature>
<dbReference type="Pfam" id="PF06097">
    <property type="entry name" value="DUF945"/>
    <property type="match status" value="1"/>
</dbReference>
<reference evidence="2 3" key="1">
    <citation type="submission" date="2018-06" db="EMBL/GenBank/DDBJ databases">
        <authorList>
            <consortium name="Pathogen Informatics"/>
            <person name="Doyle S."/>
        </authorList>
    </citation>
    <scope>NUCLEOTIDE SEQUENCE [LARGE SCALE GENOMIC DNA]</scope>
    <source>
        <strain evidence="2 3">NCTC11532</strain>
    </source>
</reference>
<feature type="compositionally biased region" description="Polar residues" evidence="1">
    <location>
        <begin position="446"/>
        <end position="457"/>
    </location>
</feature>